<dbReference type="eggNOG" id="ENOG50348GP">
    <property type="taxonomic scope" value="Bacteria"/>
</dbReference>
<dbReference type="EMBL" id="CP002780">
    <property type="protein sequence ID" value="AEG60029.1"/>
    <property type="molecule type" value="Genomic_DNA"/>
</dbReference>
<dbReference type="KEGG" id="dru:Desru_1765"/>
<protein>
    <submittedName>
        <fullName evidence="1">Uncharacterized protein</fullName>
    </submittedName>
</protein>
<keyword evidence="2" id="KW-1185">Reference proteome</keyword>
<accession>F6DTG7</accession>
<reference evidence="1 2" key="2">
    <citation type="journal article" date="2012" name="Stand. Genomic Sci.">
        <title>Complete genome sequence of the sulfate-reducing firmicute Desulfotomaculum ruminis type strain (DL(T)).</title>
        <authorList>
            <person name="Spring S."/>
            <person name="Visser M."/>
            <person name="Lu M."/>
            <person name="Copeland A."/>
            <person name="Lapidus A."/>
            <person name="Lucas S."/>
            <person name="Cheng J.F."/>
            <person name="Han C."/>
            <person name="Tapia R."/>
            <person name="Goodwin L.A."/>
            <person name="Pitluck S."/>
            <person name="Ivanova N."/>
            <person name="Land M."/>
            <person name="Hauser L."/>
            <person name="Larimer F."/>
            <person name="Rohde M."/>
            <person name="Goker M."/>
            <person name="Detter J.C."/>
            <person name="Kyrpides N.C."/>
            <person name="Woyke T."/>
            <person name="Schaap P.J."/>
            <person name="Plugge C.M."/>
            <person name="Muyzer G."/>
            <person name="Kuever J."/>
            <person name="Pereira I.A."/>
            <person name="Parshina S.N."/>
            <person name="Bernier-Latmani R."/>
            <person name="Stams A.J."/>
            <person name="Klenk H.P."/>
        </authorList>
    </citation>
    <scope>NUCLEOTIDE SEQUENCE [LARGE SCALE GENOMIC DNA]</scope>
    <source>
        <strain evidence="2">ATCC 23193 / DSM 2154 / NCIB 8452 / DL</strain>
    </source>
</reference>
<dbReference type="STRING" id="696281.Desru_1765"/>
<dbReference type="RefSeq" id="WP_013841793.1">
    <property type="nucleotide sequence ID" value="NC_015589.1"/>
</dbReference>
<organism evidence="1 2">
    <name type="scientific">Desulforamulus ruminis (strain ATCC 23193 / DSM 2154 / NCIMB 8452 / DL)</name>
    <name type="common">Desulfotomaculum ruminis</name>
    <dbReference type="NCBI Taxonomy" id="696281"/>
    <lineage>
        <taxon>Bacteria</taxon>
        <taxon>Bacillati</taxon>
        <taxon>Bacillota</taxon>
        <taxon>Clostridia</taxon>
        <taxon>Eubacteriales</taxon>
        <taxon>Peptococcaceae</taxon>
        <taxon>Desulforamulus</taxon>
    </lineage>
</organism>
<sequence length="100" mass="11049">MFPSEARELRGFILTMCKNNYPHGCSEKLIQIAVGENQFTSSPALIHAHLEYLEEKGYVRLEELQAKGLGISRKVVYITAKGIDLLEGSIALDPGVLVMS</sequence>
<dbReference type="InterPro" id="IPR036390">
    <property type="entry name" value="WH_DNA-bd_sf"/>
</dbReference>
<evidence type="ECO:0000313" key="2">
    <source>
        <dbReference type="Proteomes" id="UP000009234"/>
    </source>
</evidence>
<dbReference type="OrthoDB" id="1684951at2"/>
<proteinExistence type="predicted"/>
<evidence type="ECO:0000313" key="1">
    <source>
        <dbReference type="EMBL" id="AEG60029.1"/>
    </source>
</evidence>
<dbReference type="AlphaFoldDB" id="F6DTG7"/>
<gene>
    <name evidence="1" type="ordered locus">Desru_1765</name>
</gene>
<reference evidence="2" key="1">
    <citation type="submission" date="2011-05" db="EMBL/GenBank/DDBJ databases">
        <title>Complete sequence of Desulfotomaculum ruminis DSM 2154.</title>
        <authorList>
            <person name="Lucas S."/>
            <person name="Copeland A."/>
            <person name="Lapidus A."/>
            <person name="Cheng J.-F."/>
            <person name="Goodwin L."/>
            <person name="Pitluck S."/>
            <person name="Lu M."/>
            <person name="Detter J.C."/>
            <person name="Han C."/>
            <person name="Tapia R."/>
            <person name="Land M."/>
            <person name="Hauser L."/>
            <person name="Kyrpides N."/>
            <person name="Ivanova N."/>
            <person name="Mikhailova N."/>
            <person name="Pagani I."/>
            <person name="Stams A.J.M."/>
            <person name="Plugge C.M."/>
            <person name="Muyzer G."/>
            <person name="Kuever J."/>
            <person name="Parshina S.N."/>
            <person name="Ivanova A.E."/>
            <person name="Nazina T.N."/>
            <person name="Brambilla E."/>
            <person name="Spring S."/>
            <person name="Klenk H.-P."/>
            <person name="Woyke T."/>
        </authorList>
    </citation>
    <scope>NUCLEOTIDE SEQUENCE [LARGE SCALE GENOMIC DNA]</scope>
    <source>
        <strain evidence="2">ATCC 23193 / DSM 2154 / NCIB 8452 / DL</strain>
    </source>
</reference>
<dbReference type="SUPFAM" id="SSF46785">
    <property type="entry name" value="Winged helix' DNA-binding domain"/>
    <property type="match status" value="1"/>
</dbReference>
<name>F6DTG7_DESRL</name>
<dbReference type="Proteomes" id="UP000009234">
    <property type="component" value="Chromosome"/>
</dbReference>
<dbReference type="HOGENOM" id="CLU_175350_0_0_9"/>